<evidence type="ECO:0000256" key="5">
    <source>
        <dbReference type="ARBA" id="ARBA00023015"/>
    </source>
</evidence>
<dbReference type="SUPFAM" id="SSF46689">
    <property type="entry name" value="Homeodomain-like"/>
    <property type="match status" value="1"/>
</dbReference>
<feature type="modified residue" description="4-aspartylphosphate" evidence="8">
    <location>
        <position position="55"/>
    </location>
</feature>
<dbReference type="GO" id="GO:0005737">
    <property type="term" value="C:cytoplasm"/>
    <property type="evidence" value="ECO:0007669"/>
    <property type="project" value="UniProtKB-SubCell"/>
</dbReference>
<dbReference type="PANTHER" id="PTHR42713">
    <property type="entry name" value="HISTIDINE KINASE-RELATED"/>
    <property type="match status" value="1"/>
</dbReference>
<dbReference type="OrthoDB" id="9794370at2"/>
<protein>
    <submittedName>
        <fullName evidence="12">Response regulator</fullName>
    </submittedName>
</protein>
<dbReference type="PROSITE" id="PS50110">
    <property type="entry name" value="RESPONSE_REGULATORY"/>
    <property type="match status" value="1"/>
</dbReference>
<feature type="domain" description="Response regulatory" evidence="11">
    <location>
        <begin position="3"/>
        <end position="120"/>
    </location>
</feature>
<dbReference type="CDD" id="cd17536">
    <property type="entry name" value="REC_YesN-like"/>
    <property type="match status" value="1"/>
</dbReference>
<sequence>MLKMLIVDDERTTRNTLLNHIPWRELGIGEVEQADDGIRALELAKRHSPDIVMTDIRMPRMDGLTFARELRACLPKSKVIILSAYSEVDYLKSAIKLNVVDYVEKPIDLDEVKRVLASAVAKCAEEQARFKENEPPVQRDAAAPLREPGAEGGGLVGKAKRFIEQRACDPNLSISALADHLYLTPSYVCLIFKQETGITINQYLTSVRIGKAKERIADPAVKLHQVAGLVGYTDGKYFARLFKKECGLTPSEFRRTINP</sequence>
<dbReference type="Gene3D" id="3.40.50.2300">
    <property type="match status" value="1"/>
</dbReference>
<evidence type="ECO:0000256" key="9">
    <source>
        <dbReference type="SAM" id="MobiDB-lite"/>
    </source>
</evidence>
<dbReference type="Pfam" id="PF00072">
    <property type="entry name" value="Response_reg"/>
    <property type="match status" value="1"/>
</dbReference>
<dbReference type="InterPro" id="IPR001789">
    <property type="entry name" value="Sig_transdc_resp-reg_receiver"/>
</dbReference>
<dbReference type="Gene3D" id="1.10.10.60">
    <property type="entry name" value="Homeodomain-like"/>
    <property type="match status" value="2"/>
</dbReference>
<reference evidence="12 13" key="1">
    <citation type="submission" date="2019-04" db="EMBL/GenBank/DDBJ databases">
        <title>Cohnella sp. nov. isolated from preserved vegetables.</title>
        <authorList>
            <person name="Lin S.-Y."/>
            <person name="Hung M.-H."/>
            <person name="Young C.-C."/>
        </authorList>
    </citation>
    <scope>NUCLEOTIDE SEQUENCE [LARGE SCALE GENOMIC DNA]</scope>
    <source>
        <strain evidence="12 13">CC-MHH1044</strain>
    </source>
</reference>
<evidence type="ECO:0000256" key="8">
    <source>
        <dbReference type="PROSITE-ProRule" id="PRU00169"/>
    </source>
</evidence>
<dbReference type="GO" id="GO:0003700">
    <property type="term" value="F:DNA-binding transcription factor activity"/>
    <property type="evidence" value="ECO:0007669"/>
    <property type="project" value="InterPro"/>
</dbReference>
<dbReference type="GO" id="GO:0043565">
    <property type="term" value="F:sequence-specific DNA binding"/>
    <property type="evidence" value="ECO:0007669"/>
    <property type="project" value="InterPro"/>
</dbReference>
<dbReference type="SUPFAM" id="SSF52172">
    <property type="entry name" value="CheY-like"/>
    <property type="match status" value="1"/>
</dbReference>
<keyword evidence="13" id="KW-1185">Reference proteome</keyword>
<evidence type="ECO:0000313" key="13">
    <source>
        <dbReference type="Proteomes" id="UP000310636"/>
    </source>
</evidence>
<comment type="subcellular location">
    <subcellularLocation>
        <location evidence="1">Cytoplasm</location>
    </subcellularLocation>
</comment>
<evidence type="ECO:0000256" key="6">
    <source>
        <dbReference type="ARBA" id="ARBA00023125"/>
    </source>
</evidence>
<dbReference type="PRINTS" id="PR00032">
    <property type="entry name" value="HTHARAC"/>
</dbReference>
<evidence type="ECO:0000256" key="7">
    <source>
        <dbReference type="ARBA" id="ARBA00023163"/>
    </source>
</evidence>
<dbReference type="AlphaFoldDB" id="A0A4V3WG95"/>
<dbReference type="InterPro" id="IPR051552">
    <property type="entry name" value="HptR"/>
</dbReference>
<keyword evidence="6" id="KW-0238">DNA-binding</keyword>
<dbReference type="InterPro" id="IPR018060">
    <property type="entry name" value="HTH_AraC"/>
</dbReference>
<evidence type="ECO:0000313" key="12">
    <source>
        <dbReference type="EMBL" id="THF83385.1"/>
    </source>
</evidence>
<gene>
    <name evidence="12" type="ORF">E6C55_04225</name>
</gene>
<dbReference type="PROSITE" id="PS01124">
    <property type="entry name" value="HTH_ARAC_FAMILY_2"/>
    <property type="match status" value="1"/>
</dbReference>
<dbReference type="PANTHER" id="PTHR42713:SF3">
    <property type="entry name" value="TRANSCRIPTIONAL REGULATORY PROTEIN HPTR"/>
    <property type="match status" value="1"/>
</dbReference>
<evidence type="ECO:0000256" key="3">
    <source>
        <dbReference type="ARBA" id="ARBA00022553"/>
    </source>
</evidence>
<dbReference type="GO" id="GO:0000160">
    <property type="term" value="P:phosphorelay signal transduction system"/>
    <property type="evidence" value="ECO:0007669"/>
    <property type="project" value="UniProtKB-KW"/>
</dbReference>
<accession>A0A4V3WG95</accession>
<organism evidence="12 13">
    <name type="scientific">Cohnella fermenti</name>
    <dbReference type="NCBI Taxonomy" id="2565925"/>
    <lineage>
        <taxon>Bacteria</taxon>
        <taxon>Bacillati</taxon>
        <taxon>Bacillota</taxon>
        <taxon>Bacilli</taxon>
        <taxon>Bacillales</taxon>
        <taxon>Paenibacillaceae</taxon>
        <taxon>Cohnella</taxon>
    </lineage>
</organism>
<keyword evidence="2" id="KW-0963">Cytoplasm</keyword>
<keyword evidence="3 8" id="KW-0597">Phosphoprotein</keyword>
<feature type="domain" description="HTH araC/xylS-type" evidence="10">
    <location>
        <begin position="157"/>
        <end position="256"/>
    </location>
</feature>
<dbReference type="SMART" id="SM00448">
    <property type="entry name" value="REC"/>
    <property type="match status" value="1"/>
</dbReference>
<proteinExistence type="predicted"/>
<keyword evidence="5" id="KW-0805">Transcription regulation</keyword>
<evidence type="ECO:0000256" key="2">
    <source>
        <dbReference type="ARBA" id="ARBA00022490"/>
    </source>
</evidence>
<keyword evidence="4" id="KW-0902">Two-component regulatory system</keyword>
<dbReference type="InterPro" id="IPR011006">
    <property type="entry name" value="CheY-like_superfamily"/>
</dbReference>
<comment type="caution">
    <text evidence="12">The sequence shown here is derived from an EMBL/GenBank/DDBJ whole genome shotgun (WGS) entry which is preliminary data.</text>
</comment>
<dbReference type="EMBL" id="SSOB01000004">
    <property type="protein sequence ID" value="THF83385.1"/>
    <property type="molecule type" value="Genomic_DNA"/>
</dbReference>
<dbReference type="Proteomes" id="UP000310636">
    <property type="component" value="Unassembled WGS sequence"/>
</dbReference>
<evidence type="ECO:0000259" key="11">
    <source>
        <dbReference type="PROSITE" id="PS50110"/>
    </source>
</evidence>
<dbReference type="Pfam" id="PF12833">
    <property type="entry name" value="HTH_18"/>
    <property type="match status" value="1"/>
</dbReference>
<name>A0A4V3WG95_9BACL</name>
<evidence type="ECO:0000256" key="4">
    <source>
        <dbReference type="ARBA" id="ARBA00023012"/>
    </source>
</evidence>
<dbReference type="InterPro" id="IPR009057">
    <property type="entry name" value="Homeodomain-like_sf"/>
</dbReference>
<dbReference type="InterPro" id="IPR020449">
    <property type="entry name" value="Tscrpt_reg_AraC-type_HTH"/>
</dbReference>
<keyword evidence="7" id="KW-0804">Transcription</keyword>
<evidence type="ECO:0000259" key="10">
    <source>
        <dbReference type="PROSITE" id="PS01124"/>
    </source>
</evidence>
<dbReference type="SMART" id="SM00342">
    <property type="entry name" value="HTH_ARAC"/>
    <property type="match status" value="1"/>
</dbReference>
<feature type="region of interest" description="Disordered" evidence="9">
    <location>
        <begin position="131"/>
        <end position="152"/>
    </location>
</feature>
<evidence type="ECO:0000256" key="1">
    <source>
        <dbReference type="ARBA" id="ARBA00004496"/>
    </source>
</evidence>